<reference evidence="2 3" key="1">
    <citation type="submission" date="2024-05" db="EMBL/GenBank/DDBJ databases">
        <authorList>
            <person name="Wallberg A."/>
        </authorList>
    </citation>
    <scope>NUCLEOTIDE SEQUENCE [LARGE SCALE GENOMIC DNA]</scope>
</reference>
<feature type="non-terminal residue" evidence="2">
    <location>
        <position position="1"/>
    </location>
</feature>
<dbReference type="AlphaFoldDB" id="A0AAV2QQY6"/>
<sequence length="523" mass="60222">GTWTQLGHCKEPADIPTPTVTFKVDYGASHKGGTLVIANPYGWTYMHDKGIYFKCVDKNCKARLRAGEDLNNTSSFKPNKTPHTCSPNQAAQLNVMIKKEIKQLAVQQPYADAKDIVTEAFDKYIPVDAPLSGVRSKQNLGKIANRARKPLRGKIPGKDDLLTMELKEEMFPADFYRWDIVVERESANGESDVCRHVFFATENQMTCLAMTTEWRLDETFALVASPFKQLFSIHSPISLGGKDKQYALGFVLMSGRRKEDYARVFQEIIKTLQDRILQVKVKSFLLDYEIAAWQGIREAFGNNIQIRGCYFHFSHAVIRKVHFLGLMGAYHVGGSVHLFTKQLTVLPLLDAAAVPDTFNYMVQKMCEIYDYTQEDYYDLEVRKLKTRPPMIKLFQYFEDQWINGKNFKPTDWTCFKKETRTNNNLETWNGKINKSGGNRGMHIFKLGEFLHEHAKKVETIDFREQIWGVYDNYEKSGTKKSYDHIKKVWAEYEKGKVMPYTLVKQLSLKFNPPIPADVQMDIM</sequence>
<dbReference type="PANTHER" id="PTHR47160:SF10">
    <property type="entry name" value="MULE TRANSPOSASE DOMAIN-CONTAINING PROTEIN"/>
    <property type="match status" value="1"/>
</dbReference>
<keyword evidence="3" id="KW-1185">Reference proteome</keyword>
<evidence type="ECO:0000259" key="1">
    <source>
        <dbReference type="Pfam" id="PF10551"/>
    </source>
</evidence>
<dbReference type="Pfam" id="PF10551">
    <property type="entry name" value="MULE"/>
    <property type="match status" value="1"/>
</dbReference>
<accession>A0AAV2QQY6</accession>
<dbReference type="Proteomes" id="UP001497623">
    <property type="component" value="Unassembled WGS sequence"/>
</dbReference>
<dbReference type="EMBL" id="CAXKWB010009130">
    <property type="protein sequence ID" value="CAL4093584.1"/>
    <property type="molecule type" value="Genomic_DNA"/>
</dbReference>
<name>A0AAV2QQY6_MEGNR</name>
<dbReference type="PANTHER" id="PTHR47160">
    <property type="entry name" value="PUTATIVE-RELATED"/>
    <property type="match status" value="1"/>
</dbReference>
<proteinExistence type="predicted"/>
<dbReference type="InterPro" id="IPR018289">
    <property type="entry name" value="MULE_transposase_dom"/>
</dbReference>
<evidence type="ECO:0000313" key="2">
    <source>
        <dbReference type="EMBL" id="CAL4093584.1"/>
    </source>
</evidence>
<comment type="caution">
    <text evidence="2">The sequence shown here is derived from an EMBL/GenBank/DDBJ whole genome shotgun (WGS) entry which is preliminary data.</text>
</comment>
<gene>
    <name evidence="2" type="ORF">MNOR_LOCUS14909</name>
</gene>
<evidence type="ECO:0000313" key="3">
    <source>
        <dbReference type="Proteomes" id="UP001497623"/>
    </source>
</evidence>
<feature type="domain" description="MULE transposase" evidence="1">
    <location>
        <begin position="214"/>
        <end position="314"/>
    </location>
</feature>
<protein>
    <recommendedName>
        <fullName evidence="1">MULE transposase domain-containing protein</fullName>
    </recommendedName>
</protein>
<organism evidence="2 3">
    <name type="scientific">Meganyctiphanes norvegica</name>
    <name type="common">Northern krill</name>
    <name type="synonym">Thysanopoda norvegica</name>
    <dbReference type="NCBI Taxonomy" id="48144"/>
    <lineage>
        <taxon>Eukaryota</taxon>
        <taxon>Metazoa</taxon>
        <taxon>Ecdysozoa</taxon>
        <taxon>Arthropoda</taxon>
        <taxon>Crustacea</taxon>
        <taxon>Multicrustacea</taxon>
        <taxon>Malacostraca</taxon>
        <taxon>Eumalacostraca</taxon>
        <taxon>Eucarida</taxon>
        <taxon>Euphausiacea</taxon>
        <taxon>Euphausiidae</taxon>
        <taxon>Meganyctiphanes</taxon>
    </lineage>
</organism>